<dbReference type="EMBL" id="CAJVPW010002254">
    <property type="protein sequence ID" value="CAG8502431.1"/>
    <property type="molecule type" value="Genomic_DNA"/>
</dbReference>
<accession>A0ACA9L1N3</accession>
<proteinExistence type="predicted"/>
<reference evidence="1" key="1">
    <citation type="submission" date="2021-06" db="EMBL/GenBank/DDBJ databases">
        <authorList>
            <person name="Kallberg Y."/>
            <person name="Tangrot J."/>
            <person name="Rosling A."/>
        </authorList>
    </citation>
    <scope>NUCLEOTIDE SEQUENCE</scope>
    <source>
        <strain evidence="1">28 12/20/2015</strain>
    </source>
</reference>
<evidence type="ECO:0000313" key="2">
    <source>
        <dbReference type="Proteomes" id="UP000789366"/>
    </source>
</evidence>
<organism evidence="1 2">
    <name type="scientific">Cetraspora pellucida</name>
    <dbReference type="NCBI Taxonomy" id="1433469"/>
    <lineage>
        <taxon>Eukaryota</taxon>
        <taxon>Fungi</taxon>
        <taxon>Fungi incertae sedis</taxon>
        <taxon>Mucoromycota</taxon>
        <taxon>Glomeromycotina</taxon>
        <taxon>Glomeromycetes</taxon>
        <taxon>Diversisporales</taxon>
        <taxon>Gigasporaceae</taxon>
        <taxon>Cetraspora</taxon>
    </lineage>
</organism>
<protein>
    <submittedName>
        <fullName evidence="1">9374_t:CDS:1</fullName>
    </submittedName>
</protein>
<name>A0ACA9L1N3_9GLOM</name>
<evidence type="ECO:0000313" key="1">
    <source>
        <dbReference type="EMBL" id="CAG8502431.1"/>
    </source>
</evidence>
<keyword evidence="2" id="KW-1185">Reference proteome</keyword>
<gene>
    <name evidence="1" type="ORF">SPELUC_LOCUS3078</name>
</gene>
<sequence length="772" mass="85759">MAEGKGKLPDNSSSNPPNPDPNHDPATAILRKKPAPNKLIVDDATNDDNSVMSLSTATMEKLQLFRGDTVLIKGKKRRDTVLIVLADDSCEDTKVKINKVVRNNLRVRLGDVVSINPCTEIKYGKRVHVLPIDDTIEGVTGNLFDVYLKPYFLEAYRPVRKGDLFLVRGGMRAVEFKVVETDPPDYCIVAQDTEIYCEGDPIKREDEEANLNDVGYDDIGGCRKQMAQIRELVELPLRHPQLFKSIGIKPPRGILMYGPPGTGKTLIARAVANETGAFFFLINGPEIMSKMAGESESNLRKAFEEAEKNSPAIIFIDEIDAIAPKREKTNGEVERRVVSQLLTLMDGMKARSNVVVMAATNRPNSIDPALRRFGRFDREIDIGIPDPTGRLEILRIHTKNMKLDEDVDLERIAFETHGYVGSDIASLCSEAAMQQIREKMDLIDLEDDTIDAEVLDSLAVTMDNFKYALGVSNPSALRETAVEVPTVSWKDIGGLEKVKLELQETVQYPVEHPEKFVKFGMSPSKGVLFYGPPGCGKTLLAKAIANECQANFISIKGPELLTMWFGESEANVRDVFDKARAAAPCVMFFDELDSIAKAHQIDPALLRPGRLDQLIYIPLPDESSRLSILKATLRKSPVSDKVEKHLSYLAGETKGFSGADLTEICQRACKLAIRESIEKEIKRDRERKEITGEEATMDEDEEDPVPEITIDIRRYEIFAHNLQQSRGFGLNFKFPEDSSEGPSTDAQIGGNAMDVTSTAFGRDVDGDDDLYA</sequence>
<comment type="caution">
    <text evidence="1">The sequence shown here is derived from an EMBL/GenBank/DDBJ whole genome shotgun (WGS) entry which is preliminary data.</text>
</comment>
<dbReference type="Proteomes" id="UP000789366">
    <property type="component" value="Unassembled WGS sequence"/>
</dbReference>